<dbReference type="PRINTS" id="PR00072">
    <property type="entry name" value="MALOXRDTASE"/>
</dbReference>
<dbReference type="Gene3D" id="3.40.50.720">
    <property type="entry name" value="NAD(P)-binding Rossmann-like Domain"/>
    <property type="match status" value="1"/>
</dbReference>
<dbReference type="EMBL" id="KC740687">
    <property type="protein sequence ID" value="AGM32511.1"/>
    <property type="molecule type" value="mRNA"/>
</dbReference>
<feature type="binding site" evidence="1">
    <location>
        <position position="174"/>
    </location>
    <ligand>
        <name>(S)-malate</name>
        <dbReference type="ChEBI" id="CHEBI:15589"/>
    </ligand>
</feature>
<evidence type="ECO:0000259" key="2">
    <source>
        <dbReference type="SMART" id="SM00919"/>
    </source>
</evidence>
<dbReference type="SUPFAM" id="SSF51735">
    <property type="entry name" value="NAD(P)-binding Rossmann-fold domains"/>
    <property type="match status" value="1"/>
</dbReference>
<feature type="binding site" evidence="1">
    <location>
        <position position="130"/>
    </location>
    <ligand>
        <name>(S)-malate</name>
        <dbReference type="ChEBI" id="CHEBI:15589"/>
    </ligand>
</feature>
<dbReference type="PANTHER" id="PTHR23406:SF90">
    <property type="entry name" value="MALIC ENZYME-RELATED"/>
    <property type="match status" value="1"/>
</dbReference>
<dbReference type="InterPro" id="IPR001891">
    <property type="entry name" value="Malic_OxRdtase"/>
</dbReference>
<dbReference type="FunFam" id="3.40.50.720:FF:000635">
    <property type="entry name" value="NADP-dependent malic enzyme"/>
    <property type="match status" value="1"/>
</dbReference>
<dbReference type="GO" id="GO:0006108">
    <property type="term" value="P:malate metabolic process"/>
    <property type="evidence" value="ECO:0007669"/>
    <property type="project" value="TreeGrafter"/>
</dbReference>
<feature type="domain" description="Malic enzyme NAD-binding" evidence="2">
    <location>
        <begin position="4"/>
        <end position="243"/>
    </location>
</feature>
<dbReference type="GO" id="GO:0051287">
    <property type="term" value="F:NAD binding"/>
    <property type="evidence" value="ECO:0007669"/>
    <property type="project" value="InterPro"/>
</dbReference>
<name>R4UW84_COPFO</name>
<protein>
    <submittedName>
        <fullName evidence="3">Malate dehydrogenase</fullName>
    </submittedName>
</protein>
<dbReference type="Pfam" id="PF03949">
    <property type="entry name" value="Malic_M"/>
    <property type="match status" value="1"/>
</dbReference>
<dbReference type="GO" id="GO:0004473">
    <property type="term" value="F:malate dehydrogenase (decarboxylating) (NADP+) activity"/>
    <property type="evidence" value="ECO:0007669"/>
    <property type="project" value="TreeGrafter"/>
</dbReference>
<dbReference type="InterPro" id="IPR012302">
    <property type="entry name" value="Malic_NAD-bd"/>
</dbReference>
<reference evidence="3" key="1">
    <citation type="submission" date="2013-03" db="EMBL/GenBank/DDBJ databases">
        <title>Immune-Related transcriptome of Coptotermes formosanus Shiraki workers: the defense mechanism.</title>
        <authorList>
            <person name="Hussain A."/>
            <person name="Li Y.F."/>
            <person name="Wen S.Y."/>
        </authorList>
    </citation>
    <scope>NUCLEOTIDE SEQUENCE</scope>
</reference>
<accession>R4UW84</accession>
<proteinExistence type="evidence at transcript level"/>
<evidence type="ECO:0000313" key="3">
    <source>
        <dbReference type="EMBL" id="AGM32511.1"/>
    </source>
</evidence>
<dbReference type="InterPro" id="IPR036291">
    <property type="entry name" value="NAD(P)-bd_dom_sf"/>
</dbReference>
<organism evidence="3">
    <name type="scientific">Coptotermes formosanus</name>
    <name type="common">Formosan subterranean termite</name>
    <dbReference type="NCBI Taxonomy" id="36987"/>
    <lineage>
        <taxon>Eukaryota</taxon>
        <taxon>Metazoa</taxon>
        <taxon>Ecdysozoa</taxon>
        <taxon>Arthropoda</taxon>
        <taxon>Hexapoda</taxon>
        <taxon>Insecta</taxon>
        <taxon>Pterygota</taxon>
        <taxon>Neoptera</taxon>
        <taxon>Polyneoptera</taxon>
        <taxon>Dictyoptera</taxon>
        <taxon>Blattodea</taxon>
        <taxon>Blattoidea</taxon>
        <taxon>Termitoidae</taxon>
        <taxon>Rhinotermitidae</taxon>
        <taxon>Coptotermes</taxon>
    </lineage>
</organism>
<dbReference type="PANTHER" id="PTHR23406">
    <property type="entry name" value="MALIC ENZYME-RELATED"/>
    <property type="match status" value="1"/>
</dbReference>
<dbReference type="AlphaFoldDB" id="R4UW84"/>
<dbReference type="SMART" id="SM00919">
    <property type="entry name" value="Malic_M"/>
    <property type="match status" value="1"/>
</dbReference>
<dbReference type="PIRSF" id="PIRSF000106">
    <property type="entry name" value="ME"/>
    <property type="match status" value="1"/>
</dbReference>
<sequence length="277" mass="30634">MLLQPELKGVPPFKEQKILFIGAGSAATGIANLIVDMAVSRGGITKKEMEKRIFMVDAKGLVRKGRTDLFDFNVPYMHDIEDIKGNNEIVRKLGITGVIGVSGVPGLINEEMVKDLLKNVERPVVFALSNPTSKAECTAEQAYKWSGEKAIFASGSPFPDYNKDGKPYIPAQANNSWIFPAVGFALVTTRARHCPGKVFEVAAESLASLVKQEDLDHSNLLPPLNKTRDYSIDVAIAVAKYLYAEQLATVKIPEGKTLETFMKENLFWPPKEYTEHY</sequence>
<evidence type="ECO:0000256" key="1">
    <source>
        <dbReference type="PIRSR" id="PIRSR000106-2"/>
    </source>
</evidence>